<gene>
    <name evidence="1" type="ordered locus">Btus_1685</name>
</gene>
<evidence type="ECO:0008006" key="3">
    <source>
        <dbReference type="Google" id="ProtNLM"/>
    </source>
</evidence>
<dbReference type="KEGG" id="bts:Btus_1685"/>
<dbReference type="OrthoDB" id="2382360at2"/>
<proteinExistence type="predicted"/>
<sequence length="57" mass="6528">MGDQDQLKVIGVFRTEGGEELYKFVDFLNRTLKERGLVFGMARGDRPGQFVITVYET</sequence>
<protein>
    <recommendedName>
        <fullName evidence="3">DUF4264 domain-containing protein</fullName>
    </recommendedName>
</protein>
<dbReference type="EMBL" id="CP002017">
    <property type="protein sequence ID" value="ADG06388.1"/>
    <property type="molecule type" value="Genomic_DNA"/>
</dbReference>
<dbReference type="Proteomes" id="UP000002368">
    <property type="component" value="Chromosome"/>
</dbReference>
<dbReference type="AlphaFoldDB" id="D5WPX9"/>
<dbReference type="HOGENOM" id="CLU_197380_1_0_9"/>
<dbReference type="Pfam" id="PF14084">
    <property type="entry name" value="DUF4264"/>
    <property type="match status" value="1"/>
</dbReference>
<organism evidence="1 2">
    <name type="scientific">Kyrpidia tusciae (strain DSM 2912 / NBRC 15312 / T2)</name>
    <name type="common">Bacillus tusciae</name>
    <dbReference type="NCBI Taxonomy" id="562970"/>
    <lineage>
        <taxon>Bacteria</taxon>
        <taxon>Bacillati</taxon>
        <taxon>Bacillota</taxon>
        <taxon>Bacilli</taxon>
        <taxon>Bacillales</taxon>
        <taxon>Alicyclobacillaceae</taxon>
        <taxon>Kyrpidia</taxon>
    </lineage>
</organism>
<keyword evidence="2" id="KW-1185">Reference proteome</keyword>
<dbReference type="STRING" id="562970.Btus_1685"/>
<dbReference type="RefSeq" id="WP_013075675.1">
    <property type="nucleotide sequence ID" value="NC_014098.1"/>
</dbReference>
<accession>D5WPX9</accession>
<evidence type="ECO:0000313" key="2">
    <source>
        <dbReference type="Proteomes" id="UP000002368"/>
    </source>
</evidence>
<dbReference type="InterPro" id="IPR012190">
    <property type="entry name" value="UCP036698"/>
</dbReference>
<name>D5WPX9_KYRT2</name>
<reference evidence="1 2" key="1">
    <citation type="journal article" date="2011" name="Stand. Genomic Sci.">
        <title>Complete genome sequence of the thermophilic, hydrogen-oxidizing Bacillus tusciae type strain (T2) and reclassification in the new genus, Kyrpidia gen. nov. as Kyrpidia tusciae comb. nov. and emendation of the family Alicyclobacillaceae da Costa and Rainey, 2010.</title>
        <authorList>
            <person name="Klenk H.P."/>
            <person name="Lapidus A."/>
            <person name="Chertkov O."/>
            <person name="Copeland A."/>
            <person name="Del Rio T.G."/>
            <person name="Nolan M."/>
            <person name="Lucas S."/>
            <person name="Chen F."/>
            <person name="Tice H."/>
            <person name="Cheng J.F."/>
            <person name="Han C."/>
            <person name="Bruce D."/>
            <person name="Goodwin L."/>
            <person name="Pitluck S."/>
            <person name="Pati A."/>
            <person name="Ivanova N."/>
            <person name="Mavromatis K."/>
            <person name="Daum C."/>
            <person name="Chen A."/>
            <person name="Palaniappan K."/>
            <person name="Chang Y.J."/>
            <person name="Land M."/>
            <person name="Hauser L."/>
            <person name="Jeffries C.D."/>
            <person name="Detter J.C."/>
            <person name="Rohde M."/>
            <person name="Abt B."/>
            <person name="Pukall R."/>
            <person name="Goker M."/>
            <person name="Bristow J."/>
            <person name="Markowitz V."/>
            <person name="Hugenholtz P."/>
            <person name="Eisen J.A."/>
        </authorList>
    </citation>
    <scope>NUCLEOTIDE SEQUENCE [LARGE SCALE GENOMIC DNA]</scope>
    <source>
        <strain evidence="1 2">DSM 2912</strain>
    </source>
</reference>
<evidence type="ECO:0000313" key="1">
    <source>
        <dbReference type="EMBL" id="ADG06388.1"/>
    </source>
</evidence>